<dbReference type="AlphaFoldDB" id="A0A8H4AF43"/>
<gene>
    <name evidence="1" type="ORF">F8M41_022394</name>
</gene>
<proteinExistence type="predicted"/>
<accession>A0A8H4AF43</accession>
<evidence type="ECO:0000313" key="1">
    <source>
        <dbReference type="EMBL" id="KAF0488235.1"/>
    </source>
</evidence>
<organism evidence="1 2">
    <name type="scientific">Gigaspora margarita</name>
    <dbReference type="NCBI Taxonomy" id="4874"/>
    <lineage>
        <taxon>Eukaryota</taxon>
        <taxon>Fungi</taxon>
        <taxon>Fungi incertae sedis</taxon>
        <taxon>Mucoromycota</taxon>
        <taxon>Glomeromycotina</taxon>
        <taxon>Glomeromycetes</taxon>
        <taxon>Diversisporales</taxon>
        <taxon>Gigasporaceae</taxon>
        <taxon>Gigaspora</taxon>
    </lineage>
</organism>
<dbReference type="Proteomes" id="UP000439903">
    <property type="component" value="Unassembled WGS sequence"/>
</dbReference>
<protein>
    <submittedName>
        <fullName evidence="1">Uncharacterized protein</fullName>
    </submittedName>
</protein>
<evidence type="ECO:0000313" key="2">
    <source>
        <dbReference type="Proteomes" id="UP000439903"/>
    </source>
</evidence>
<reference evidence="1 2" key="1">
    <citation type="journal article" date="2019" name="Environ. Microbiol.">
        <title>At the nexus of three kingdoms: the genome of the mycorrhizal fungus Gigaspora margarita provides insights into plant, endobacterial and fungal interactions.</title>
        <authorList>
            <person name="Venice F."/>
            <person name="Ghignone S."/>
            <person name="Salvioli di Fossalunga A."/>
            <person name="Amselem J."/>
            <person name="Novero M."/>
            <person name="Xianan X."/>
            <person name="Sedzielewska Toro K."/>
            <person name="Morin E."/>
            <person name="Lipzen A."/>
            <person name="Grigoriev I.V."/>
            <person name="Henrissat B."/>
            <person name="Martin F.M."/>
            <person name="Bonfante P."/>
        </authorList>
    </citation>
    <scope>NUCLEOTIDE SEQUENCE [LARGE SCALE GENOMIC DNA]</scope>
    <source>
        <strain evidence="1 2">BEG34</strain>
    </source>
</reference>
<dbReference type="EMBL" id="WTPW01000691">
    <property type="protein sequence ID" value="KAF0488235.1"/>
    <property type="molecule type" value="Genomic_DNA"/>
</dbReference>
<sequence>MEELKRQNESMELKNKINCSGGIEKAKRVGRTVEDIDRGGIEYAKRVGRTIKDINSEKIEKTKQVNRVVKNIDN</sequence>
<keyword evidence="2" id="KW-1185">Reference proteome</keyword>
<name>A0A8H4AF43_GIGMA</name>
<comment type="caution">
    <text evidence="1">The sequence shown here is derived from an EMBL/GenBank/DDBJ whole genome shotgun (WGS) entry which is preliminary data.</text>
</comment>